<sequence>MNTRKQRSQKNCFNIKSFIPNEDYTDLFHDLKAEVETYERRNLDLGELVEVIGMLLNKLNSKYEECEHLTEMITSKTQGLVGMDSQTSETIINTQDLVQKALSETVIEHNSGSSEATTSINDNTIIGNGDATTNDILEESVISDAHEYISPTVVIIVPDEQLTQDSQINKNETVKPTIPHVKTLCHIRS</sequence>
<organism evidence="1">
    <name type="scientific">Cacopsylla melanoneura</name>
    <dbReference type="NCBI Taxonomy" id="428564"/>
    <lineage>
        <taxon>Eukaryota</taxon>
        <taxon>Metazoa</taxon>
        <taxon>Ecdysozoa</taxon>
        <taxon>Arthropoda</taxon>
        <taxon>Hexapoda</taxon>
        <taxon>Insecta</taxon>
        <taxon>Pterygota</taxon>
        <taxon>Neoptera</taxon>
        <taxon>Paraneoptera</taxon>
        <taxon>Hemiptera</taxon>
        <taxon>Sternorrhyncha</taxon>
        <taxon>Psylloidea</taxon>
        <taxon>Psyllidae</taxon>
        <taxon>Psyllinae</taxon>
        <taxon>Cacopsylla</taxon>
    </lineage>
</organism>
<name>A0A8D9BPP9_9HEMI</name>
<protein>
    <submittedName>
        <fullName evidence="1">Uncharacterized protein</fullName>
    </submittedName>
</protein>
<proteinExistence type="predicted"/>
<evidence type="ECO:0000313" key="1">
    <source>
        <dbReference type="EMBL" id="CAG6785241.1"/>
    </source>
</evidence>
<reference evidence="1" key="1">
    <citation type="submission" date="2021-05" db="EMBL/GenBank/DDBJ databases">
        <authorList>
            <person name="Alioto T."/>
            <person name="Alioto T."/>
            <person name="Gomez Garrido J."/>
        </authorList>
    </citation>
    <scope>NUCLEOTIDE SEQUENCE</scope>
</reference>
<dbReference type="AlphaFoldDB" id="A0A8D9BPP9"/>
<accession>A0A8D9BPP9</accession>
<dbReference type="EMBL" id="HBUF01642501">
    <property type="protein sequence ID" value="CAG6785241.1"/>
    <property type="molecule type" value="Transcribed_RNA"/>
</dbReference>